<evidence type="ECO:0000256" key="4">
    <source>
        <dbReference type="ARBA" id="ARBA00012564"/>
    </source>
</evidence>
<evidence type="ECO:0000256" key="3">
    <source>
        <dbReference type="ARBA" id="ARBA00010136"/>
    </source>
</evidence>
<dbReference type="InterPro" id="IPR045357">
    <property type="entry name" value="Aminopeptidase_N-like_N"/>
</dbReference>
<dbReference type="PRINTS" id="PR00756">
    <property type="entry name" value="ALADIPTASE"/>
</dbReference>
<dbReference type="Gene3D" id="3.30.2010.30">
    <property type="match status" value="1"/>
</dbReference>
<keyword evidence="9" id="KW-0378">Hydrolase</keyword>
<evidence type="ECO:0000313" key="18">
    <source>
        <dbReference type="Proteomes" id="UP001615550"/>
    </source>
</evidence>
<dbReference type="Gene3D" id="2.60.40.1840">
    <property type="match status" value="1"/>
</dbReference>
<evidence type="ECO:0000256" key="12">
    <source>
        <dbReference type="SAM" id="MobiDB-lite"/>
    </source>
</evidence>
<evidence type="ECO:0000256" key="1">
    <source>
        <dbReference type="ARBA" id="ARBA00000098"/>
    </source>
</evidence>
<comment type="cofactor">
    <cofactor evidence="2">
        <name>Zn(2+)</name>
        <dbReference type="ChEBI" id="CHEBI:29105"/>
    </cofactor>
</comment>
<dbReference type="PANTHER" id="PTHR46322">
    <property type="entry name" value="PUROMYCIN-SENSITIVE AMINOPEPTIDASE"/>
    <property type="match status" value="1"/>
</dbReference>
<accession>A0ABW8D4R4</accession>
<evidence type="ECO:0000259" key="16">
    <source>
        <dbReference type="Pfam" id="PF17900"/>
    </source>
</evidence>
<evidence type="ECO:0000259" key="15">
    <source>
        <dbReference type="Pfam" id="PF17432"/>
    </source>
</evidence>
<dbReference type="Gene3D" id="1.25.50.10">
    <property type="entry name" value="Peptidase M1, alanyl aminopeptidase, C-terminal domain"/>
    <property type="match status" value="1"/>
</dbReference>
<sequence length="906" mass="102024">MPKISDYKVLDFITPSVSLTFDLTKEPVQTKALLVVERNPNSTSEVTDLHLNCENIKLISLTLSGKKLQPGEYELKDHVLTVKNVPQKDPFYIEAISELGQNTDLFGLYKTAGTVLVKAETEGLRRVFPCIDRPDNLVNYVTTIIANKDEYPTLLSNGEITGQRSYDNGVHSVTWNDSIAKPSYIFAMVAGDLTRSATTYRTKSDKEIPIEFYLPKSDIEKCDFAKEVLKGAMKYDEERFNLEPPLTTLKSAGVNQYASGASEAANLILFNTANLLATQPSRTDTDFIRVLDVVAHEYFHTWTGNLVTIRDWFNLSYKEGLTTLRASLFLEHCLGVDLARMFDGRSLDERAPRPESYTEVRSLYTTAAYEKGAEIFRMMMNAMGEKAFNRCLSVFLKKNIGKAITLENIIDSLSSQSGIELRPYLNWFSATGTPTVTVTDEYNPETKTYKIKCVTHQGKDRPIPVNLMLFSKNGSPMTQEDVLMLDKPEMEFEYPHMTERPTPSLLRGFSAPVHLEYEYSNTQLLLLMQYDGDIYNKCKAAKMLITQMVRGYCSDKELDFSSDIIVAYMNLLLNNQQKTWALAELLALPSEESLIASLPNADFDKIAEARRLIQKELGMALKSDLQGMIKELDAPAKTEPHAIFDMNAAGNRRLKAVCYSYLLAAAPEASEQALINQFNEALGKNMTETVSALSLLINLNCGQLNPLLERFYTYWKHDIDAINYWFNLQAAAHSPTVVRRVADLLKHEAFDITNPNKVNALIGVFIKNPYGFHNASGAGYELVASTILKLEQINPSVAANLTDKFSSWIKVEPKRQKLMLDCLSHIYEKASTEDVKNMAKKELEKANVSLPSPKPKLILDQERIFWNFFTDESSPRSPKSPREDHCSPEEDPSGLFDDIVNDGNVL</sequence>
<keyword evidence="6" id="KW-0031">Aminopeptidase</keyword>
<keyword evidence="11" id="KW-0482">Metalloprotease</keyword>
<evidence type="ECO:0000313" key="17">
    <source>
        <dbReference type="EMBL" id="MFJ1267684.1"/>
    </source>
</evidence>
<reference evidence="17 18" key="1">
    <citation type="submission" date="2024-08" db="EMBL/GenBank/DDBJ databases">
        <title>Draft Genome Sequence of Legionella lytica strain DSB2004, Isolated From a Fire Sprinkler System.</title>
        <authorList>
            <person name="Everhart A.D."/>
            <person name="Kidane D.T."/>
            <person name="Farone A.L."/>
            <person name="Farone M.B."/>
        </authorList>
    </citation>
    <scope>NUCLEOTIDE SEQUENCE [LARGE SCALE GENOMIC DNA]</scope>
    <source>
        <strain evidence="17 18">DSB2004</strain>
    </source>
</reference>
<evidence type="ECO:0000256" key="11">
    <source>
        <dbReference type="ARBA" id="ARBA00023049"/>
    </source>
</evidence>
<dbReference type="Gene3D" id="2.60.40.1730">
    <property type="entry name" value="tricorn interacting facor f3 domain"/>
    <property type="match status" value="1"/>
</dbReference>
<dbReference type="RefSeq" id="WP_400186433.1">
    <property type="nucleotide sequence ID" value="NZ_JBGORX010000001.1"/>
</dbReference>
<dbReference type="Proteomes" id="UP001615550">
    <property type="component" value="Unassembled WGS sequence"/>
</dbReference>
<evidence type="ECO:0000259" key="14">
    <source>
        <dbReference type="Pfam" id="PF11940"/>
    </source>
</evidence>
<feature type="domain" description="Peptidase M1 alanyl aminopeptidase Ig-like fold" evidence="14">
    <location>
        <begin position="432"/>
        <end position="518"/>
    </location>
</feature>
<evidence type="ECO:0000256" key="7">
    <source>
        <dbReference type="ARBA" id="ARBA00022670"/>
    </source>
</evidence>
<comment type="catalytic activity">
    <reaction evidence="1">
        <text>Release of an N-terminal amino acid, Xaa-|-Yaa- from a peptide, amide or arylamide. Xaa is preferably Ala, but may be most amino acids including Pro (slow action). When a terminal hydrophobic residue is followed by a prolyl residue, the two may be released as an intact Xaa-Pro dipeptide.</text>
        <dbReference type="EC" id="3.4.11.2"/>
    </reaction>
</comment>
<dbReference type="Pfam" id="PF11940">
    <property type="entry name" value="DUF3458"/>
    <property type="match status" value="1"/>
</dbReference>
<feature type="domain" description="Peptidase M1 alanyl aminopeptidase C-terminal" evidence="15">
    <location>
        <begin position="522"/>
        <end position="843"/>
    </location>
</feature>
<dbReference type="InterPro" id="IPR037144">
    <property type="entry name" value="Peptidase_M1_pepN_C_sf"/>
</dbReference>
<dbReference type="SUPFAM" id="SSF55486">
    <property type="entry name" value="Metalloproteases ('zincins'), catalytic domain"/>
    <property type="match status" value="1"/>
</dbReference>
<name>A0ABW8D4R4_9GAMM</name>
<gene>
    <name evidence="17" type="ORF">ACD661_03815</name>
</gene>
<dbReference type="EMBL" id="JBGORX010000001">
    <property type="protein sequence ID" value="MFJ1267684.1"/>
    <property type="molecule type" value="Genomic_DNA"/>
</dbReference>
<dbReference type="Pfam" id="PF17432">
    <property type="entry name" value="DUF3458_C"/>
    <property type="match status" value="1"/>
</dbReference>
<feature type="domain" description="Aminopeptidase N-like N-terminal" evidence="16">
    <location>
        <begin position="18"/>
        <end position="185"/>
    </location>
</feature>
<dbReference type="InterPro" id="IPR042097">
    <property type="entry name" value="Aminopeptidase_N-like_N_sf"/>
</dbReference>
<dbReference type="Gene3D" id="1.10.390.10">
    <property type="entry name" value="Neutral Protease Domain 2"/>
    <property type="match status" value="1"/>
</dbReference>
<evidence type="ECO:0000256" key="8">
    <source>
        <dbReference type="ARBA" id="ARBA00022723"/>
    </source>
</evidence>
<keyword evidence="18" id="KW-1185">Reference proteome</keyword>
<feature type="region of interest" description="Disordered" evidence="12">
    <location>
        <begin position="871"/>
        <end position="906"/>
    </location>
</feature>
<keyword evidence="7" id="KW-0645">Protease</keyword>
<dbReference type="Pfam" id="PF17900">
    <property type="entry name" value="Peptidase_M1_N"/>
    <property type="match status" value="1"/>
</dbReference>
<evidence type="ECO:0000256" key="6">
    <source>
        <dbReference type="ARBA" id="ARBA00022438"/>
    </source>
</evidence>
<dbReference type="InterPro" id="IPR012779">
    <property type="entry name" value="Peptidase_M1_pepN"/>
</dbReference>
<protein>
    <recommendedName>
        <fullName evidence="5">Aminopeptidase N</fullName>
        <ecNumber evidence="4">3.4.11.2</ecNumber>
    </recommendedName>
</protein>
<dbReference type="InterPro" id="IPR038438">
    <property type="entry name" value="PepN_Ig-like_sf"/>
</dbReference>
<comment type="similarity">
    <text evidence="3">Belongs to the peptidase M1 family.</text>
</comment>
<dbReference type="InterPro" id="IPR024601">
    <property type="entry name" value="Peptidase_M1_pepN_C"/>
</dbReference>
<dbReference type="InterPro" id="IPR035414">
    <property type="entry name" value="Peptidase_M1_pepN_Ig-like"/>
</dbReference>
<evidence type="ECO:0000256" key="10">
    <source>
        <dbReference type="ARBA" id="ARBA00022833"/>
    </source>
</evidence>
<evidence type="ECO:0000259" key="13">
    <source>
        <dbReference type="Pfam" id="PF01433"/>
    </source>
</evidence>
<dbReference type="PANTHER" id="PTHR46322:SF1">
    <property type="entry name" value="PUROMYCIN-SENSITIVE AMINOPEPTIDASE"/>
    <property type="match status" value="1"/>
</dbReference>
<keyword evidence="8" id="KW-0479">Metal-binding</keyword>
<dbReference type="Pfam" id="PF01433">
    <property type="entry name" value="Peptidase_M1"/>
    <property type="match status" value="1"/>
</dbReference>
<dbReference type="InterPro" id="IPR001930">
    <property type="entry name" value="Peptidase_M1"/>
</dbReference>
<dbReference type="InterPro" id="IPR014782">
    <property type="entry name" value="Peptidase_M1_dom"/>
</dbReference>
<dbReference type="InterPro" id="IPR027268">
    <property type="entry name" value="Peptidase_M4/M1_CTD_sf"/>
</dbReference>
<evidence type="ECO:0000256" key="2">
    <source>
        <dbReference type="ARBA" id="ARBA00001947"/>
    </source>
</evidence>
<feature type="domain" description="Peptidase M1 membrane alanine aminopeptidase" evidence="13">
    <location>
        <begin position="225"/>
        <end position="421"/>
    </location>
</feature>
<dbReference type="EC" id="3.4.11.2" evidence="4"/>
<dbReference type="SUPFAM" id="SSF63737">
    <property type="entry name" value="Leukotriene A4 hydrolase N-terminal domain"/>
    <property type="match status" value="1"/>
</dbReference>
<keyword evidence="10" id="KW-0862">Zinc</keyword>
<evidence type="ECO:0000256" key="5">
    <source>
        <dbReference type="ARBA" id="ARBA00015611"/>
    </source>
</evidence>
<comment type="caution">
    <text evidence="17">The sequence shown here is derived from an EMBL/GenBank/DDBJ whole genome shotgun (WGS) entry which is preliminary data.</text>
</comment>
<proteinExistence type="inferred from homology"/>
<evidence type="ECO:0000256" key="9">
    <source>
        <dbReference type="ARBA" id="ARBA00022801"/>
    </source>
</evidence>
<organism evidence="17 18">
    <name type="scientific">Legionella lytica</name>
    <dbReference type="NCBI Taxonomy" id="96232"/>
    <lineage>
        <taxon>Bacteria</taxon>
        <taxon>Pseudomonadati</taxon>
        <taxon>Pseudomonadota</taxon>
        <taxon>Gammaproteobacteria</taxon>
        <taxon>Legionellales</taxon>
        <taxon>Legionellaceae</taxon>
        <taxon>Legionella</taxon>
    </lineage>
</organism>